<keyword evidence="13" id="KW-1185">Reference proteome</keyword>
<dbReference type="PANTHER" id="PTHR12734">
    <property type="entry name" value="METHYLTRANSFERASE-RELATED"/>
    <property type="match status" value="1"/>
</dbReference>
<protein>
    <recommendedName>
        <fullName evidence="14">Methyltransf_11 domain-containing protein</fullName>
    </recommendedName>
</protein>
<dbReference type="InterPro" id="IPR022238">
    <property type="entry name" value="Bud23_C"/>
</dbReference>
<keyword evidence="5" id="KW-0489">Methyltransferase</keyword>
<keyword evidence="7" id="KW-0949">S-adenosyl-L-methionine</keyword>
<keyword evidence="4" id="KW-0963">Cytoplasm</keyword>
<dbReference type="Gene3D" id="3.40.50.150">
    <property type="entry name" value="Vaccinia Virus protein VP39"/>
    <property type="match status" value="1"/>
</dbReference>
<evidence type="ECO:0000256" key="5">
    <source>
        <dbReference type="ARBA" id="ARBA00022603"/>
    </source>
</evidence>
<dbReference type="InterPro" id="IPR039769">
    <property type="entry name" value="Bud23-like"/>
</dbReference>
<comment type="similarity">
    <text evidence="3">Belongs to the class I-like SAM-binding methyltransferase superfamily. BUD23/WBSCR22 family.</text>
</comment>
<evidence type="ECO:0008006" key="14">
    <source>
        <dbReference type="Google" id="ProtNLM"/>
    </source>
</evidence>
<evidence type="ECO:0000256" key="8">
    <source>
        <dbReference type="ARBA" id="ARBA00023242"/>
    </source>
</evidence>
<gene>
    <name evidence="12" type="ORF">WMSIL1_LOCUS12090</name>
</gene>
<dbReference type="GO" id="GO:0005730">
    <property type="term" value="C:nucleolus"/>
    <property type="evidence" value="ECO:0007669"/>
    <property type="project" value="TreeGrafter"/>
</dbReference>
<feature type="region of interest" description="Disordered" evidence="9">
    <location>
        <begin position="213"/>
        <end position="256"/>
    </location>
</feature>
<dbReference type="GO" id="GO:0005737">
    <property type="term" value="C:cytoplasm"/>
    <property type="evidence" value="ECO:0007669"/>
    <property type="project" value="UniProtKB-SubCell"/>
</dbReference>
<dbReference type="GO" id="GO:0016435">
    <property type="term" value="F:rRNA (guanine) methyltransferase activity"/>
    <property type="evidence" value="ECO:0007669"/>
    <property type="project" value="InterPro"/>
</dbReference>
<evidence type="ECO:0000256" key="7">
    <source>
        <dbReference type="ARBA" id="ARBA00022691"/>
    </source>
</evidence>
<dbReference type="CDD" id="cd02440">
    <property type="entry name" value="AdoMet_MTases"/>
    <property type="match status" value="1"/>
</dbReference>
<dbReference type="InterPro" id="IPR029063">
    <property type="entry name" value="SAM-dependent_MTases_sf"/>
</dbReference>
<dbReference type="AlphaFoldDB" id="A0A564Z3H7"/>
<evidence type="ECO:0000256" key="3">
    <source>
        <dbReference type="ARBA" id="ARBA00005547"/>
    </source>
</evidence>
<evidence type="ECO:0000256" key="9">
    <source>
        <dbReference type="SAM" id="MobiDB-lite"/>
    </source>
</evidence>
<evidence type="ECO:0000256" key="6">
    <source>
        <dbReference type="ARBA" id="ARBA00022679"/>
    </source>
</evidence>
<dbReference type="SUPFAM" id="SSF53335">
    <property type="entry name" value="S-adenosyl-L-methionine-dependent methyltransferases"/>
    <property type="match status" value="1"/>
</dbReference>
<dbReference type="Pfam" id="PF08241">
    <property type="entry name" value="Methyltransf_11"/>
    <property type="match status" value="1"/>
</dbReference>
<keyword evidence="8" id="KW-0539">Nucleus</keyword>
<accession>A0A564Z3H7</accession>
<reference evidence="12 13" key="1">
    <citation type="submission" date="2019-07" db="EMBL/GenBank/DDBJ databases">
        <authorList>
            <person name="Jastrzebski P J."/>
            <person name="Paukszto L."/>
            <person name="Jastrzebski P J."/>
        </authorList>
    </citation>
    <scope>NUCLEOTIDE SEQUENCE [LARGE SCALE GENOMIC DNA]</scope>
    <source>
        <strain evidence="12 13">WMS-il1</strain>
    </source>
</reference>
<keyword evidence="6" id="KW-0808">Transferase</keyword>
<evidence type="ECO:0000259" key="10">
    <source>
        <dbReference type="Pfam" id="PF08241"/>
    </source>
</evidence>
<feature type="compositionally biased region" description="Basic residues" evidence="9">
    <location>
        <begin position="216"/>
        <end position="238"/>
    </location>
</feature>
<evidence type="ECO:0000256" key="1">
    <source>
        <dbReference type="ARBA" id="ARBA00004123"/>
    </source>
</evidence>
<evidence type="ECO:0000256" key="4">
    <source>
        <dbReference type="ARBA" id="ARBA00022490"/>
    </source>
</evidence>
<dbReference type="Pfam" id="PF12589">
    <property type="entry name" value="WBS_methylT"/>
    <property type="match status" value="1"/>
</dbReference>
<comment type="subcellular location">
    <subcellularLocation>
        <location evidence="2">Cytoplasm</location>
    </subcellularLocation>
    <subcellularLocation>
        <location evidence="1">Nucleus</location>
    </subcellularLocation>
</comment>
<dbReference type="Proteomes" id="UP000321570">
    <property type="component" value="Unassembled WGS sequence"/>
</dbReference>
<evidence type="ECO:0000259" key="11">
    <source>
        <dbReference type="Pfam" id="PF12589"/>
    </source>
</evidence>
<name>A0A564Z3H7_HYMDI</name>
<evidence type="ECO:0000313" key="12">
    <source>
        <dbReference type="EMBL" id="VUZ53859.1"/>
    </source>
</evidence>
<proteinExistence type="inferred from homology"/>
<feature type="domain" description="Methyltransferase type 11" evidence="10">
    <location>
        <begin position="54"/>
        <end position="126"/>
    </location>
</feature>
<evidence type="ECO:0000256" key="2">
    <source>
        <dbReference type="ARBA" id="ARBA00004496"/>
    </source>
</evidence>
<organism evidence="12 13">
    <name type="scientific">Hymenolepis diminuta</name>
    <name type="common">Rat tapeworm</name>
    <dbReference type="NCBI Taxonomy" id="6216"/>
    <lineage>
        <taxon>Eukaryota</taxon>
        <taxon>Metazoa</taxon>
        <taxon>Spiralia</taxon>
        <taxon>Lophotrochozoa</taxon>
        <taxon>Platyhelminthes</taxon>
        <taxon>Cestoda</taxon>
        <taxon>Eucestoda</taxon>
        <taxon>Cyclophyllidea</taxon>
        <taxon>Hymenolepididae</taxon>
        <taxon>Hymenolepis</taxon>
    </lineage>
</organism>
<dbReference type="GO" id="GO:0070476">
    <property type="term" value="P:rRNA (guanine-N7)-methylation"/>
    <property type="evidence" value="ECO:0007669"/>
    <property type="project" value="InterPro"/>
</dbReference>
<sequence length="256" mass="28577">MVSRNKRPEHTAPPEIYYNEKEAENSHIIEIQTKLSERALELLALSEDNHALILDIGCGSGLSGEVLTESGHSWVGIDISQAMLNVAKERECEGDLILGDIGQFLPFRSGTFDGAISISAVQWLFNSETSSQNPVKRIRTFFASLPRPLKLALQGVSLLTFPTAPEPKSRYFMVLNVGVVRSLPQAMTSDEATNETVTMVEQRRRALNKLRDVRKSGKCPKKSAAWIKRKKDLARRRGKDVAHDSKFTGRSRGPRF</sequence>
<dbReference type="InterPro" id="IPR013216">
    <property type="entry name" value="Methyltransf_11"/>
</dbReference>
<feature type="domain" description="18S rRNA (guanine(1575)-N(7))-methyltransferase Bud23 C-terminal" evidence="11">
    <location>
        <begin position="177"/>
        <end position="253"/>
    </location>
</feature>
<dbReference type="EMBL" id="CABIJS010000577">
    <property type="protein sequence ID" value="VUZ53859.1"/>
    <property type="molecule type" value="Genomic_DNA"/>
</dbReference>
<dbReference type="PANTHER" id="PTHR12734:SF0">
    <property type="entry name" value="18S RRNA (GUANINE-N(7))-METHYLTRANSFERASE-RELATED"/>
    <property type="match status" value="1"/>
</dbReference>
<evidence type="ECO:0000313" key="13">
    <source>
        <dbReference type="Proteomes" id="UP000321570"/>
    </source>
</evidence>